<evidence type="ECO:0000259" key="9">
    <source>
        <dbReference type="Pfam" id="PF07715"/>
    </source>
</evidence>
<keyword evidence="2 7" id="KW-0813">Transport</keyword>
<feature type="signal peptide" evidence="8">
    <location>
        <begin position="1"/>
        <end position="18"/>
    </location>
</feature>
<gene>
    <name evidence="10" type="ORF">JL193_15125</name>
</gene>
<dbReference type="Proteomes" id="UP000663935">
    <property type="component" value="Chromosome"/>
</dbReference>
<dbReference type="Gene3D" id="2.40.170.20">
    <property type="entry name" value="TonB-dependent receptor, beta-barrel domain"/>
    <property type="match status" value="1"/>
</dbReference>
<dbReference type="PROSITE" id="PS52016">
    <property type="entry name" value="TONB_DEPENDENT_REC_3"/>
    <property type="match status" value="1"/>
</dbReference>
<dbReference type="Gene3D" id="2.60.40.1120">
    <property type="entry name" value="Carboxypeptidase-like, regulatory domain"/>
    <property type="match status" value="1"/>
</dbReference>
<keyword evidence="11" id="KW-1185">Reference proteome</keyword>
<keyword evidence="6 7" id="KW-0998">Cell outer membrane</keyword>
<evidence type="ECO:0000256" key="6">
    <source>
        <dbReference type="ARBA" id="ARBA00023237"/>
    </source>
</evidence>
<dbReference type="Pfam" id="PF13715">
    <property type="entry name" value="CarbopepD_reg_2"/>
    <property type="match status" value="1"/>
</dbReference>
<keyword evidence="4 7" id="KW-0812">Transmembrane</keyword>
<dbReference type="SUPFAM" id="SSF56935">
    <property type="entry name" value="Porins"/>
    <property type="match status" value="1"/>
</dbReference>
<keyword evidence="3 7" id="KW-1134">Transmembrane beta strand</keyword>
<dbReference type="SUPFAM" id="SSF49464">
    <property type="entry name" value="Carboxypeptidase regulatory domain-like"/>
    <property type="match status" value="1"/>
</dbReference>
<dbReference type="EMBL" id="CP071795">
    <property type="protein sequence ID" value="QTD37404.1"/>
    <property type="molecule type" value="Genomic_DNA"/>
</dbReference>
<comment type="similarity">
    <text evidence="7">Belongs to the TonB-dependent receptor family.</text>
</comment>
<organism evidence="10 11">
    <name type="scientific">Polaribacter batillariae</name>
    <dbReference type="NCBI Taxonomy" id="2808900"/>
    <lineage>
        <taxon>Bacteria</taxon>
        <taxon>Pseudomonadati</taxon>
        <taxon>Bacteroidota</taxon>
        <taxon>Flavobacteriia</taxon>
        <taxon>Flavobacteriales</taxon>
        <taxon>Flavobacteriaceae</taxon>
    </lineage>
</organism>
<accession>A0ABX7ST37</accession>
<evidence type="ECO:0000256" key="8">
    <source>
        <dbReference type="SAM" id="SignalP"/>
    </source>
</evidence>
<evidence type="ECO:0000256" key="4">
    <source>
        <dbReference type="ARBA" id="ARBA00022692"/>
    </source>
</evidence>
<dbReference type="InterPro" id="IPR008969">
    <property type="entry name" value="CarboxyPept-like_regulatory"/>
</dbReference>
<evidence type="ECO:0000256" key="5">
    <source>
        <dbReference type="ARBA" id="ARBA00023136"/>
    </source>
</evidence>
<dbReference type="InterPro" id="IPR039426">
    <property type="entry name" value="TonB-dep_rcpt-like"/>
</dbReference>
<keyword evidence="5 7" id="KW-0472">Membrane</keyword>
<comment type="subcellular location">
    <subcellularLocation>
        <location evidence="1 7">Cell outer membrane</location>
        <topology evidence="1 7">Multi-pass membrane protein</topology>
    </subcellularLocation>
</comment>
<dbReference type="RefSeq" id="WP_207971575.1">
    <property type="nucleotide sequence ID" value="NZ_CP071795.1"/>
</dbReference>
<keyword evidence="10" id="KW-0675">Receptor</keyword>
<feature type="chain" id="PRO_5046484389" evidence="8">
    <location>
        <begin position="19"/>
        <end position="1043"/>
    </location>
</feature>
<proteinExistence type="inferred from homology"/>
<name>A0ABX7ST37_9FLAO</name>
<dbReference type="NCBIfam" id="TIGR04056">
    <property type="entry name" value="OMP_RagA_SusC"/>
    <property type="match status" value="1"/>
</dbReference>
<dbReference type="InterPro" id="IPR012910">
    <property type="entry name" value="Plug_dom"/>
</dbReference>
<sequence length="1043" mass="114070">MKKTFYLILLFLPLSFLAQTTLKGKVVDDSKYPLPGASIIVKGTTKGEITDFDGNFTITISKTPVTLVVSYLGYKTKEVLIDKQTNITIELKADTQQLEEIVVIGYGSVNKKDLTGSVASVKVNEVTAQQNTTVDQILQGRAAGVQVTQNAGSPGSGVSVKIRGVNSLRGNNEPLYVIDGVIIASAGEDAGNAGDSNSLQENQSGLNGINPRDIENIEVLKDASATAIYGSRGANGVIIITTKKGKKGKISISSYLTTAASSIDRKIDMLSGLEFAKYQNDVNAVNSQNPDYQITNGEVFRINADGSVNTIASRQANWQDEFYKIGFSQSAGASFSGGSEKGNYFVSVGYNNQGGIVENSKFQTGNFNVNIAQDLSDKLKLNAKFSAFLGGGNFAQDGDRAGGGNRSFVNNILTFRPLEDEDGGIVNPDDAFGPSTWINDFEDVSEESRFIAMMALTYKFDVKGLSFKFQAGGNKREKERRRYYGISTFIGGQGNGVFTSTKLDTKSYQVNNLLTYNNTFNKEHRINAVAGITYDVRERKNTLYAISDFSTNIFGSDLPNYGQAVTRPLTVEPSKTQLLSYLTRLNYTFKNRYVLTGTFRLDGSSKFSKKNRFSAFPSFSLAWRATNENFLKNSKVINNLKIRAGWGRTGNQAIEPYQTFGNYTNVLYGTTGNTTAIGFVPANIGNSDLIWETTEQVNFGIDFGLFDSKITGNIDAYRKQTDDLLQLAAIPVSSAFSNLLINRGSIQTKGIEFSLNANLVDKDDFTIDLGGNIAYSRNKILNLGLPTSDVYINGNLEQRSFYLGDPISSGTFFRVPANIFIEGEQIGLFYGYETDGIYQSGDPINVSNTVAGDVRIIDQNNDGEINADDRTVIGNPNPDFIFGGYLDMKYKGFSLNVLMNGVYGNDIVNGTNVRIGYANGQTHNIIRKAYTEAWSPTNPSTTYPRVGYNKENQALAINDRQVEDGSFLRISNITLGYDIPVEKSKLFSRANIFVSGSNLFTFTNYSGYNPEITSFLYNGNIIGTDWNGAPNAKTITLGLNLNF</sequence>
<evidence type="ECO:0000313" key="11">
    <source>
        <dbReference type="Proteomes" id="UP000663935"/>
    </source>
</evidence>
<reference evidence="10 11" key="1">
    <citation type="submission" date="2021-03" db="EMBL/GenBank/DDBJ databases">
        <title>Complete genome of Polaribacter_sp.G4M1.</title>
        <authorList>
            <person name="Jeong S.W."/>
            <person name="Bae J.W."/>
        </authorList>
    </citation>
    <scope>NUCLEOTIDE SEQUENCE [LARGE SCALE GENOMIC DNA]</scope>
    <source>
        <strain evidence="10 11">G4M1</strain>
    </source>
</reference>
<protein>
    <submittedName>
        <fullName evidence="10">TonB-dependent receptor</fullName>
    </submittedName>
</protein>
<keyword evidence="8" id="KW-0732">Signal</keyword>
<dbReference type="Gene3D" id="2.170.130.10">
    <property type="entry name" value="TonB-dependent receptor, plug domain"/>
    <property type="match status" value="1"/>
</dbReference>
<evidence type="ECO:0000256" key="3">
    <source>
        <dbReference type="ARBA" id="ARBA00022452"/>
    </source>
</evidence>
<evidence type="ECO:0000256" key="7">
    <source>
        <dbReference type="PROSITE-ProRule" id="PRU01360"/>
    </source>
</evidence>
<evidence type="ECO:0000313" key="10">
    <source>
        <dbReference type="EMBL" id="QTD37404.1"/>
    </source>
</evidence>
<evidence type="ECO:0000256" key="1">
    <source>
        <dbReference type="ARBA" id="ARBA00004571"/>
    </source>
</evidence>
<dbReference type="InterPro" id="IPR023997">
    <property type="entry name" value="TonB-dep_OMP_SusC/RagA_CS"/>
</dbReference>
<dbReference type="InterPro" id="IPR037066">
    <property type="entry name" value="Plug_dom_sf"/>
</dbReference>
<evidence type="ECO:0000256" key="2">
    <source>
        <dbReference type="ARBA" id="ARBA00022448"/>
    </source>
</evidence>
<dbReference type="NCBIfam" id="TIGR04057">
    <property type="entry name" value="SusC_RagA_signa"/>
    <property type="match status" value="1"/>
</dbReference>
<feature type="domain" description="TonB-dependent receptor plug" evidence="9">
    <location>
        <begin position="111"/>
        <end position="237"/>
    </location>
</feature>
<dbReference type="InterPro" id="IPR023996">
    <property type="entry name" value="TonB-dep_OMP_SusC/RagA"/>
</dbReference>
<dbReference type="Pfam" id="PF07715">
    <property type="entry name" value="Plug"/>
    <property type="match status" value="1"/>
</dbReference>
<dbReference type="InterPro" id="IPR036942">
    <property type="entry name" value="Beta-barrel_TonB_sf"/>
</dbReference>